<dbReference type="EMBL" id="CABWIH010000046">
    <property type="protein sequence ID" value="VWL99990.1"/>
    <property type="molecule type" value="Genomic_DNA"/>
</dbReference>
<dbReference type="InterPro" id="IPR029044">
    <property type="entry name" value="Nucleotide-diphossugar_trans"/>
</dbReference>
<feature type="domain" description="Glycosyltransferase 2-like" evidence="3">
    <location>
        <begin position="14"/>
        <end position="116"/>
    </location>
</feature>
<keyword evidence="2 4" id="KW-0808">Transferase</keyword>
<evidence type="ECO:0000313" key="5">
    <source>
        <dbReference type="Proteomes" id="UP000330807"/>
    </source>
</evidence>
<dbReference type="Pfam" id="PF00535">
    <property type="entry name" value="Glycos_transf_2"/>
    <property type="match status" value="1"/>
</dbReference>
<protein>
    <submittedName>
        <fullName evidence="4">Putative glycosyltransferase EpsJ</fullName>
        <ecNumber evidence="4">2.4.-.-</ecNumber>
    </submittedName>
</protein>
<reference evidence="4 5" key="1">
    <citation type="submission" date="2019-10" db="EMBL/GenBank/DDBJ databases">
        <authorList>
            <person name="Wolf R A."/>
        </authorList>
    </citation>
    <scope>NUCLEOTIDE SEQUENCE [LARGE SCALE GENOMIC DNA]</scope>
    <source>
        <strain evidence="4">Collinsella_aerofaciens_AK_138A</strain>
    </source>
</reference>
<dbReference type="PANTHER" id="PTHR22916:SF51">
    <property type="entry name" value="GLYCOSYLTRANSFERASE EPSH-RELATED"/>
    <property type="match status" value="1"/>
</dbReference>
<dbReference type="EC" id="2.4.-.-" evidence="4"/>
<gene>
    <name evidence="4" type="primary">epsJ_8</name>
    <name evidence="4" type="ORF">LMKDKBCB_02165</name>
</gene>
<evidence type="ECO:0000259" key="3">
    <source>
        <dbReference type="Pfam" id="PF00535"/>
    </source>
</evidence>
<dbReference type="AlphaFoldDB" id="A0A5K1JA50"/>
<dbReference type="PANTHER" id="PTHR22916">
    <property type="entry name" value="GLYCOSYLTRANSFERASE"/>
    <property type="match status" value="1"/>
</dbReference>
<proteinExistence type="predicted"/>
<dbReference type="InterPro" id="IPR001173">
    <property type="entry name" value="Glyco_trans_2-like"/>
</dbReference>
<sequence>MRLSPAMHKVITFGIPSYNAAKDMDHCITSILEGSNYATDIEIIVVDDGSKDETAAKADEWEARYPGIIRAVHQENGGHGIAVLSGLREAHGTYYKVVDSDDWLDGAALSTMLSILRGFEERDQRVDLFISNYVYEKVYEGTHTAIGYKFALPRKKIFSWDQIGHFRPDQNLLMHSLCYRTDVLRESNLPMPAHTFYVDNIYAYVPLPRCKTMYYADIDLYRYFIGREGQSVNEATMVKRLGQQFRVTRIMMESFHLYQDVESSRLRSYMMGYFTMMMAICSVLTKLSEEDCADERLKTLWKDLKAYDERMYRRARYGVVGFFTNLRGRAGDKTTLGLYHLASKIFKFN</sequence>
<dbReference type="Proteomes" id="UP000330807">
    <property type="component" value="Unassembled WGS sequence"/>
</dbReference>
<evidence type="ECO:0000256" key="1">
    <source>
        <dbReference type="ARBA" id="ARBA00022676"/>
    </source>
</evidence>
<dbReference type="SUPFAM" id="SSF53448">
    <property type="entry name" value="Nucleotide-diphospho-sugar transferases"/>
    <property type="match status" value="1"/>
</dbReference>
<dbReference type="CDD" id="cd00761">
    <property type="entry name" value="Glyco_tranf_GTA_type"/>
    <property type="match status" value="1"/>
</dbReference>
<evidence type="ECO:0000256" key="2">
    <source>
        <dbReference type="ARBA" id="ARBA00022679"/>
    </source>
</evidence>
<accession>A0A5K1JA50</accession>
<organism evidence="4 5">
    <name type="scientific">Collinsella aerofaciens</name>
    <dbReference type="NCBI Taxonomy" id="74426"/>
    <lineage>
        <taxon>Bacteria</taxon>
        <taxon>Bacillati</taxon>
        <taxon>Actinomycetota</taxon>
        <taxon>Coriobacteriia</taxon>
        <taxon>Coriobacteriales</taxon>
        <taxon>Coriobacteriaceae</taxon>
        <taxon>Collinsella</taxon>
    </lineage>
</organism>
<keyword evidence="1 4" id="KW-0328">Glycosyltransferase</keyword>
<dbReference type="Gene3D" id="3.90.550.10">
    <property type="entry name" value="Spore Coat Polysaccharide Biosynthesis Protein SpsA, Chain A"/>
    <property type="match status" value="1"/>
</dbReference>
<dbReference type="GO" id="GO:0016757">
    <property type="term" value="F:glycosyltransferase activity"/>
    <property type="evidence" value="ECO:0007669"/>
    <property type="project" value="UniProtKB-KW"/>
</dbReference>
<name>A0A5K1JA50_9ACTN</name>
<evidence type="ECO:0000313" key="4">
    <source>
        <dbReference type="EMBL" id="VWL99990.1"/>
    </source>
</evidence>